<feature type="compositionally biased region" description="Basic and acidic residues" evidence="1">
    <location>
        <begin position="81"/>
        <end position="100"/>
    </location>
</feature>
<feature type="region of interest" description="Disordered" evidence="1">
    <location>
        <begin position="72"/>
        <end position="111"/>
    </location>
</feature>
<gene>
    <name evidence="3" type="ordered locus">REQ_02670</name>
</gene>
<organism evidence="3">
    <name type="scientific">Rhodococcus hoagii (strain 103S)</name>
    <name type="common">Rhodococcus equi</name>
    <dbReference type="NCBI Taxonomy" id="685727"/>
    <lineage>
        <taxon>Bacteria</taxon>
        <taxon>Bacillati</taxon>
        <taxon>Actinomycetota</taxon>
        <taxon>Actinomycetes</taxon>
        <taxon>Mycobacteriales</taxon>
        <taxon>Nocardiaceae</taxon>
        <taxon>Prescottella</taxon>
    </lineage>
</organism>
<sequence length="111" mass="11482">MLVIIGLILLIAAIVIAVSGVLTNGGSEHAITDDFSILGYHVTGSTGTLFLFGVVVGAVGVAGLALLLAGARRSSRRGRAARNELDQIHRADTARAEQQRKTPPPPTEQGA</sequence>
<feature type="transmembrane region" description="Helical" evidence="2">
    <location>
        <begin position="49"/>
        <end position="69"/>
    </location>
</feature>
<keyword evidence="2" id="KW-1133">Transmembrane helix</keyword>
<dbReference type="Proteomes" id="UP001154400">
    <property type="component" value="Chromosome"/>
</dbReference>
<evidence type="ECO:0000256" key="1">
    <source>
        <dbReference type="SAM" id="MobiDB-lite"/>
    </source>
</evidence>
<keyword evidence="2" id="KW-0812">Transmembrane</keyword>
<proteinExistence type="predicted"/>
<keyword evidence="2" id="KW-0472">Membrane</keyword>
<dbReference type="KEGG" id="req:REQ_02670"/>
<evidence type="ECO:0000256" key="2">
    <source>
        <dbReference type="SAM" id="Phobius"/>
    </source>
</evidence>
<evidence type="ECO:0000313" key="4">
    <source>
        <dbReference type="Proteomes" id="UP000006892"/>
    </source>
</evidence>
<protein>
    <submittedName>
        <fullName evidence="3">Integral membrane protein</fullName>
    </submittedName>
</protein>
<reference evidence="3" key="1">
    <citation type="journal article" date="2010" name="PLoS Genet.">
        <title>The genome of a pathogenic rhodococcus: cooptive virulence underpinned by key gene acquisitions.</title>
        <authorList>
            <person name="Letek M."/>
            <person name="Gonzalez P."/>
            <person name="Macarthur I."/>
            <person name="Rodriguez H."/>
            <person name="Freeman T.C."/>
            <person name="Valero-Rello A."/>
            <person name="Blanco M."/>
            <person name="Buckley T."/>
            <person name="Cherevach I."/>
            <person name="Fahey R."/>
            <person name="Hapeshi A."/>
            <person name="Holdstock J."/>
            <person name="Leadon D."/>
            <person name="Navas J."/>
            <person name="Ocampo A."/>
            <person name="Quail M.A."/>
            <person name="Sanders M."/>
            <person name="Scortti M.M."/>
            <person name="Prescott J.F."/>
            <person name="Fogarty U."/>
            <person name="Meijer W.G."/>
            <person name="Parkhill J."/>
            <person name="Bentley S.D."/>
            <person name="Vazquez-Boland J.A."/>
        </authorList>
    </citation>
    <scope>NUCLEOTIDE SEQUENCE [LARGE SCALE GENOMIC DNA]</scope>
    <source>
        <strain evidence="3 4">103S</strain>
    </source>
</reference>
<dbReference type="AlphaFoldDB" id="A0A3S5Y1L0"/>
<feature type="compositionally biased region" description="Pro residues" evidence="1">
    <location>
        <begin position="102"/>
        <end position="111"/>
    </location>
</feature>
<name>A0A3S5Y1L0_RHOH1</name>
<accession>A0A3S5Y1L0</accession>
<evidence type="ECO:0000313" key="3">
    <source>
        <dbReference type="EMBL" id="CBH46413.1"/>
    </source>
</evidence>
<dbReference type="EMBL" id="FN563149">
    <property type="protein sequence ID" value="CBH46413.1"/>
    <property type="molecule type" value="Genomic_DNA"/>
</dbReference>
<dbReference type="RefSeq" id="WP_013414559.1">
    <property type="nucleotide sequence ID" value="NC_014659.1"/>
</dbReference>